<dbReference type="InterPro" id="IPR000923">
    <property type="entry name" value="BlueCu_1"/>
</dbReference>
<dbReference type="Proteomes" id="UP000198897">
    <property type="component" value="Unassembled WGS sequence"/>
</dbReference>
<evidence type="ECO:0000256" key="1">
    <source>
        <dbReference type="ARBA" id="ARBA00022448"/>
    </source>
</evidence>
<dbReference type="PROSITE" id="PS00079">
    <property type="entry name" value="MULTICOPPER_OXIDASE1"/>
    <property type="match status" value="1"/>
</dbReference>
<dbReference type="InterPro" id="IPR033138">
    <property type="entry name" value="Cu_oxidase_CS"/>
</dbReference>
<dbReference type="GO" id="GO:0009055">
    <property type="term" value="F:electron transfer activity"/>
    <property type="evidence" value="ECO:0007669"/>
    <property type="project" value="InterPro"/>
</dbReference>
<accession>A0A1I2JX58</accession>
<feature type="compositionally biased region" description="Basic and acidic residues" evidence="5">
    <location>
        <begin position="48"/>
        <end position="75"/>
    </location>
</feature>
<dbReference type="InterPro" id="IPR050845">
    <property type="entry name" value="Cu-binding_ET"/>
</dbReference>
<dbReference type="Gene3D" id="2.60.40.420">
    <property type="entry name" value="Cupredoxins - blue copper proteins"/>
    <property type="match status" value="1"/>
</dbReference>
<dbReference type="RefSeq" id="WP_175477778.1">
    <property type="nucleotide sequence ID" value="NZ_FOOG01000002.1"/>
</dbReference>
<dbReference type="Pfam" id="PF00127">
    <property type="entry name" value="Copper-bind"/>
    <property type="match status" value="1"/>
</dbReference>
<evidence type="ECO:0000259" key="7">
    <source>
        <dbReference type="Pfam" id="PF00127"/>
    </source>
</evidence>
<dbReference type="EMBL" id="FOOG01000002">
    <property type="protein sequence ID" value="SFF59114.1"/>
    <property type="molecule type" value="Genomic_DNA"/>
</dbReference>
<dbReference type="SUPFAM" id="SSF49503">
    <property type="entry name" value="Cupredoxins"/>
    <property type="match status" value="1"/>
</dbReference>
<evidence type="ECO:0000256" key="6">
    <source>
        <dbReference type="SAM" id="SignalP"/>
    </source>
</evidence>
<dbReference type="GO" id="GO:0005507">
    <property type="term" value="F:copper ion binding"/>
    <property type="evidence" value="ECO:0007669"/>
    <property type="project" value="InterPro"/>
</dbReference>
<dbReference type="AlphaFoldDB" id="A0A1I2JX58"/>
<sequence>MKKLVMILAAIIVLAVIGGCSSGSQPSGEESKEEATTNESSSAEVQEEENKKEDQSKEKDSTSESEATSDKKKQVYDEDNHVINVSAFEMGYDPEDITLKKGGEYELVMTNDGESFHDLTSTEFKADITFKGEMADHPESTSMIDQMFGVQKVHADGGSHDKQSFHMNTKPGQTVRLKFIPTETGEYAFACSIPGHKEAGMSGTFTVIE</sequence>
<evidence type="ECO:0000256" key="3">
    <source>
        <dbReference type="ARBA" id="ARBA00022982"/>
    </source>
</evidence>
<keyword evidence="4" id="KW-0186">Copper</keyword>
<dbReference type="InterPro" id="IPR028871">
    <property type="entry name" value="BlueCu_1_BS"/>
</dbReference>
<reference evidence="9" key="1">
    <citation type="submission" date="2016-10" db="EMBL/GenBank/DDBJ databases">
        <authorList>
            <person name="Varghese N."/>
            <person name="Submissions S."/>
        </authorList>
    </citation>
    <scope>NUCLEOTIDE SEQUENCE [LARGE SCALE GENOMIC DNA]</scope>
    <source>
        <strain evidence="9">FP5</strain>
    </source>
</reference>
<evidence type="ECO:0000313" key="8">
    <source>
        <dbReference type="EMBL" id="SFF59114.1"/>
    </source>
</evidence>
<keyword evidence="6" id="KW-0732">Signal</keyword>
<dbReference type="PROSITE" id="PS51257">
    <property type="entry name" value="PROKAR_LIPOPROTEIN"/>
    <property type="match status" value="1"/>
</dbReference>
<dbReference type="InterPro" id="IPR008972">
    <property type="entry name" value="Cupredoxin"/>
</dbReference>
<protein>
    <submittedName>
        <fullName evidence="8">Copper binding protein, plastocyanin/azurin family</fullName>
    </submittedName>
</protein>
<feature type="domain" description="Blue (type 1) copper" evidence="7">
    <location>
        <begin position="84"/>
        <end position="207"/>
    </location>
</feature>
<evidence type="ECO:0000313" key="9">
    <source>
        <dbReference type="Proteomes" id="UP000198897"/>
    </source>
</evidence>
<feature type="signal peptide" evidence="6">
    <location>
        <begin position="1"/>
        <end position="22"/>
    </location>
</feature>
<keyword evidence="9" id="KW-1185">Reference proteome</keyword>
<organism evidence="8 9">
    <name type="scientific">Halobacillus alkaliphilus</name>
    <dbReference type="NCBI Taxonomy" id="396056"/>
    <lineage>
        <taxon>Bacteria</taxon>
        <taxon>Bacillati</taxon>
        <taxon>Bacillota</taxon>
        <taxon>Bacilli</taxon>
        <taxon>Bacillales</taxon>
        <taxon>Bacillaceae</taxon>
        <taxon>Halobacillus</taxon>
    </lineage>
</organism>
<evidence type="ECO:0000256" key="5">
    <source>
        <dbReference type="SAM" id="MobiDB-lite"/>
    </source>
</evidence>
<keyword evidence="1" id="KW-0813">Transport</keyword>
<evidence type="ECO:0000256" key="2">
    <source>
        <dbReference type="ARBA" id="ARBA00022723"/>
    </source>
</evidence>
<keyword evidence="3" id="KW-0249">Electron transport</keyword>
<feature type="region of interest" description="Disordered" evidence="5">
    <location>
        <begin position="22"/>
        <end position="75"/>
    </location>
</feature>
<evidence type="ECO:0000256" key="4">
    <source>
        <dbReference type="ARBA" id="ARBA00023008"/>
    </source>
</evidence>
<name>A0A1I2JX58_9BACI</name>
<gene>
    <name evidence="8" type="ORF">SAMN05216353_102231</name>
</gene>
<dbReference type="PANTHER" id="PTHR38439">
    <property type="entry name" value="AURACYANIN-B"/>
    <property type="match status" value="1"/>
</dbReference>
<keyword evidence="2" id="KW-0479">Metal-binding</keyword>
<feature type="chain" id="PRO_5038967263" evidence="6">
    <location>
        <begin position="23"/>
        <end position="209"/>
    </location>
</feature>
<proteinExistence type="predicted"/>
<dbReference type="PANTHER" id="PTHR38439:SF3">
    <property type="entry name" value="COPPER-RESISTANT CUPROPROTEIN COPI"/>
    <property type="match status" value="1"/>
</dbReference>
<dbReference type="PROSITE" id="PS00196">
    <property type="entry name" value="COPPER_BLUE"/>
    <property type="match status" value="1"/>
</dbReference>